<comment type="caution">
    <text evidence="1">The sequence shown here is derived from an EMBL/GenBank/DDBJ whole genome shotgun (WGS) entry which is preliminary data.</text>
</comment>
<sequence>MSAYTELGHAKRVDPAEYELPHEAKYMLKRFIRALTNVQPDGPTNLQKFAADWFVSEYLDTESHKDSELREFRSVVTLQHINEVILKLELVSNRDDLFIPKKPLLDVCEIVGLNRNVIRSIFDILKLSRPSTGDVYIVEVVTIMMILINTSLDTILDTFFRTLGQPSGPSMKISRRVLGDILNVCEGYGMQILPAADITMIRQLRSRIKTVPATTPSVEFSAIAAWMRR</sequence>
<protein>
    <submittedName>
        <fullName evidence="1">Uncharacterized protein</fullName>
    </submittedName>
</protein>
<organism evidence="1 2">
    <name type="scientific">Carpediemonas membranifera</name>
    <dbReference type="NCBI Taxonomy" id="201153"/>
    <lineage>
        <taxon>Eukaryota</taxon>
        <taxon>Metamonada</taxon>
        <taxon>Carpediemonas-like organisms</taxon>
        <taxon>Carpediemonas</taxon>
    </lineage>
</organism>
<dbReference type="AlphaFoldDB" id="A0A8J6ARI4"/>
<evidence type="ECO:0000313" key="2">
    <source>
        <dbReference type="Proteomes" id="UP000717585"/>
    </source>
</evidence>
<dbReference type="EMBL" id="JAHDYR010000064">
    <property type="protein sequence ID" value="KAG9390380.1"/>
    <property type="molecule type" value="Genomic_DNA"/>
</dbReference>
<evidence type="ECO:0000313" key="1">
    <source>
        <dbReference type="EMBL" id="KAG9390380.1"/>
    </source>
</evidence>
<reference evidence="1" key="1">
    <citation type="submission" date="2021-05" db="EMBL/GenBank/DDBJ databases">
        <title>A free-living protist that lacks canonical eukaryotic 1 DNA replication and segregation systems.</title>
        <authorList>
            <person name="Salas-Leiva D.E."/>
            <person name="Tromer E.C."/>
            <person name="Curtis B.A."/>
            <person name="Jerlstrom-Hultqvist J."/>
            <person name="Kolisko M."/>
            <person name="Yi Z."/>
            <person name="Salas-Leiva J.S."/>
            <person name="Gallot-Lavallee L."/>
            <person name="Kops G.J.P.L."/>
            <person name="Archibald J.M."/>
            <person name="Simpson A.G.B."/>
            <person name="Roger A.J."/>
        </authorList>
    </citation>
    <scope>NUCLEOTIDE SEQUENCE</scope>
    <source>
        <strain evidence="1">BICM</strain>
    </source>
</reference>
<gene>
    <name evidence="1" type="ORF">J8273_7730</name>
</gene>
<proteinExistence type="predicted"/>
<name>A0A8J6ARI4_9EUKA</name>
<accession>A0A8J6ARI4</accession>
<keyword evidence="2" id="KW-1185">Reference proteome</keyword>
<dbReference type="Proteomes" id="UP000717585">
    <property type="component" value="Unassembled WGS sequence"/>
</dbReference>